<dbReference type="Proteomes" id="UP000275267">
    <property type="component" value="Unassembled WGS sequence"/>
</dbReference>
<dbReference type="STRING" id="4540.A0A3L6PXD1"/>
<evidence type="ECO:0000313" key="2">
    <source>
        <dbReference type="Proteomes" id="UP000275267"/>
    </source>
</evidence>
<organism evidence="1 2">
    <name type="scientific">Panicum miliaceum</name>
    <name type="common">Proso millet</name>
    <name type="synonym">Broomcorn millet</name>
    <dbReference type="NCBI Taxonomy" id="4540"/>
    <lineage>
        <taxon>Eukaryota</taxon>
        <taxon>Viridiplantae</taxon>
        <taxon>Streptophyta</taxon>
        <taxon>Embryophyta</taxon>
        <taxon>Tracheophyta</taxon>
        <taxon>Spermatophyta</taxon>
        <taxon>Magnoliopsida</taxon>
        <taxon>Liliopsida</taxon>
        <taxon>Poales</taxon>
        <taxon>Poaceae</taxon>
        <taxon>PACMAD clade</taxon>
        <taxon>Panicoideae</taxon>
        <taxon>Panicodae</taxon>
        <taxon>Paniceae</taxon>
        <taxon>Panicinae</taxon>
        <taxon>Panicum</taxon>
        <taxon>Panicum sect. Panicum</taxon>
    </lineage>
</organism>
<accession>A0A3L6PXD1</accession>
<dbReference type="EMBL" id="PQIB02000015">
    <property type="protein sequence ID" value="RLM66328.1"/>
    <property type="molecule type" value="Genomic_DNA"/>
</dbReference>
<dbReference type="SUPFAM" id="SSF81383">
    <property type="entry name" value="F-box domain"/>
    <property type="match status" value="1"/>
</dbReference>
<dbReference type="AlphaFoldDB" id="A0A3L6PXD1"/>
<sequence>MESAPKRTSAGGGSAGDRLSALPDDLLHHVLSLVLAQQDVQTTVLSKRWPGLWCSVPGIDLDINDFPDGSMEERWRKMRLVSATADRLPDVDRLILIAFGGSSFRRATNIFQFCNLSSCHLKNLELVNVSLHRSFTQTQQLRSDCPVPWKICFLSDVTISLIRV</sequence>
<dbReference type="InterPro" id="IPR053197">
    <property type="entry name" value="F-box_SCFL_complex_component"/>
</dbReference>
<keyword evidence="2" id="KW-1185">Reference proteome</keyword>
<reference evidence="2" key="1">
    <citation type="journal article" date="2019" name="Nat. Commun.">
        <title>The genome of broomcorn millet.</title>
        <authorList>
            <person name="Zou C."/>
            <person name="Miki D."/>
            <person name="Li D."/>
            <person name="Tang Q."/>
            <person name="Xiao L."/>
            <person name="Rajput S."/>
            <person name="Deng P."/>
            <person name="Jia W."/>
            <person name="Huang R."/>
            <person name="Zhang M."/>
            <person name="Sun Y."/>
            <person name="Hu J."/>
            <person name="Fu X."/>
            <person name="Schnable P.S."/>
            <person name="Li F."/>
            <person name="Zhang H."/>
            <person name="Feng B."/>
            <person name="Zhu X."/>
            <person name="Liu R."/>
            <person name="Schnable J.C."/>
            <person name="Zhu J.-K."/>
            <person name="Zhang H."/>
        </authorList>
    </citation>
    <scope>NUCLEOTIDE SEQUENCE [LARGE SCALE GENOMIC DNA]</scope>
</reference>
<dbReference type="InterPro" id="IPR036047">
    <property type="entry name" value="F-box-like_dom_sf"/>
</dbReference>
<name>A0A3L6PXD1_PANMI</name>
<proteinExistence type="predicted"/>
<gene>
    <name evidence="1" type="ORF">C2845_PM16G08360</name>
</gene>
<dbReference type="PANTHER" id="PTHR34223">
    <property type="entry name" value="OS11G0201299 PROTEIN"/>
    <property type="match status" value="1"/>
</dbReference>
<evidence type="ECO:0008006" key="3">
    <source>
        <dbReference type="Google" id="ProtNLM"/>
    </source>
</evidence>
<dbReference type="PANTHER" id="PTHR34223:SF98">
    <property type="entry name" value="OS04G0440901 PROTEIN"/>
    <property type="match status" value="1"/>
</dbReference>
<evidence type="ECO:0000313" key="1">
    <source>
        <dbReference type="EMBL" id="RLM66328.1"/>
    </source>
</evidence>
<protein>
    <recommendedName>
        <fullName evidence="3">F-box domain-containing protein</fullName>
    </recommendedName>
</protein>
<comment type="caution">
    <text evidence="1">The sequence shown here is derived from an EMBL/GenBank/DDBJ whole genome shotgun (WGS) entry which is preliminary data.</text>
</comment>